<protein>
    <submittedName>
        <fullName evidence="1">Uncharacterized protein</fullName>
    </submittedName>
</protein>
<accession>A0A8S5SZC1</accession>
<dbReference type="EMBL" id="BK032706">
    <property type="protein sequence ID" value="DAF56039.1"/>
    <property type="molecule type" value="Genomic_DNA"/>
</dbReference>
<sequence length="38" mass="4155">MVIGSSVLRCGLKCSEVCWREQECAGLTKVPKRSQGQS</sequence>
<proteinExistence type="predicted"/>
<name>A0A8S5SZC1_9CAUD</name>
<organism evidence="1">
    <name type="scientific">Siphoviridae sp. ctOXk3</name>
    <dbReference type="NCBI Taxonomy" id="2827861"/>
    <lineage>
        <taxon>Viruses</taxon>
        <taxon>Duplodnaviria</taxon>
        <taxon>Heunggongvirae</taxon>
        <taxon>Uroviricota</taxon>
        <taxon>Caudoviricetes</taxon>
    </lineage>
</organism>
<evidence type="ECO:0000313" key="1">
    <source>
        <dbReference type="EMBL" id="DAF56039.1"/>
    </source>
</evidence>
<reference evidence="1" key="1">
    <citation type="journal article" date="2021" name="Proc. Natl. Acad. Sci. U.S.A.">
        <title>A Catalog of Tens of Thousands of Viruses from Human Metagenomes Reveals Hidden Associations with Chronic Diseases.</title>
        <authorList>
            <person name="Tisza M.J."/>
            <person name="Buck C.B."/>
        </authorList>
    </citation>
    <scope>NUCLEOTIDE SEQUENCE</scope>
    <source>
        <strain evidence="1">CtOXk3</strain>
    </source>
</reference>